<reference evidence="1 2" key="1">
    <citation type="submission" date="2019-02" db="EMBL/GenBank/DDBJ databases">
        <title>Pedobacter sp. RP-1-13 sp. nov., isolated from Arctic soil.</title>
        <authorList>
            <person name="Dahal R.H."/>
        </authorList>
    </citation>
    <scope>NUCLEOTIDE SEQUENCE [LARGE SCALE GENOMIC DNA]</scope>
    <source>
        <strain evidence="1 2">RP-1-13</strain>
    </source>
</reference>
<dbReference type="OrthoDB" id="768192at2"/>
<comment type="caution">
    <text evidence="1">The sequence shown here is derived from an EMBL/GenBank/DDBJ whole genome shotgun (WGS) entry which is preliminary data.</text>
</comment>
<evidence type="ECO:0008006" key="3">
    <source>
        <dbReference type="Google" id="ProtNLM"/>
    </source>
</evidence>
<name>A0A4R0MXQ7_9SPHI</name>
<evidence type="ECO:0000313" key="2">
    <source>
        <dbReference type="Proteomes" id="UP000292884"/>
    </source>
</evidence>
<dbReference type="AlphaFoldDB" id="A0A4R0MXQ7"/>
<dbReference type="Proteomes" id="UP000292884">
    <property type="component" value="Unassembled WGS sequence"/>
</dbReference>
<evidence type="ECO:0000313" key="1">
    <source>
        <dbReference type="EMBL" id="TCC92030.1"/>
    </source>
</evidence>
<organism evidence="1 2">
    <name type="scientific">Pedobacter frigiditerrae</name>
    <dbReference type="NCBI Taxonomy" id="2530452"/>
    <lineage>
        <taxon>Bacteria</taxon>
        <taxon>Pseudomonadati</taxon>
        <taxon>Bacteroidota</taxon>
        <taxon>Sphingobacteriia</taxon>
        <taxon>Sphingobacteriales</taxon>
        <taxon>Sphingobacteriaceae</taxon>
        <taxon>Pedobacter</taxon>
    </lineage>
</organism>
<dbReference type="PROSITE" id="PS51257">
    <property type="entry name" value="PROKAR_LIPOPROTEIN"/>
    <property type="match status" value="1"/>
</dbReference>
<accession>A0A4R0MXQ7</accession>
<dbReference type="EMBL" id="SJSK01000002">
    <property type="protein sequence ID" value="TCC92030.1"/>
    <property type="molecule type" value="Genomic_DNA"/>
</dbReference>
<protein>
    <recommendedName>
        <fullName evidence="3">Lipoprotein</fullName>
    </recommendedName>
</protein>
<dbReference type="RefSeq" id="WP_131552971.1">
    <property type="nucleotide sequence ID" value="NZ_SJSK01000002.1"/>
</dbReference>
<gene>
    <name evidence="1" type="ORF">EZ428_09855</name>
</gene>
<proteinExistence type="predicted"/>
<sequence>MKTKSFLLLSSLTLTTLFYSCSQKPEKEIKDLMVEKSTICYQSISEKDTGWLRIDTSKSQIIGLLTFNYGIGKNYDGQFKGKMYGDTLKGHYDFKVNKANKWYRNPVAFLKRDGKLTMGVGKFYMYFGSAYFDDKRKIDYERGKFIFEVADCK</sequence>
<keyword evidence="2" id="KW-1185">Reference proteome</keyword>